<evidence type="ECO:0000313" key="1">
    <source>
        <dbReference type="EMBL" id="CAG8857530.1"/>
    </source>
</evidence>
<comment type="caution">
    <text evidence="1">The sequence shown here is derived from an EMBL/GenBank/DDBJ whole genome shotgun (WGS) entry which is preliminary data.</text>
</comment>
<sequence length="113" mass="13633">IKDVDYIKNYIKENMKNSVRYLDDKKLIYKNEIDIEKVRVREIEDWYLVDKDFIYKNTTLKQASFTINGEKSVSNRMKLVDQFDPKIHIIDKYHYLKGVKSFLSVCLKMSEKK</sequence>
<reference evidence="1 2" key="1">
    <citation type="submission" date="2021-06" db="EMBL/GenBank/DDBJ databases">
        <authorList>
            <person name="Kallberg Y."/>
            <person name="Tangrot J."/>
            <person name="Rosling A."/>
        </authorList>
    </citation>
    <scope>NUCLEOTIDE SEQUENCE [LARGE SCALE GENOMIC DNA]</scope>
    <source>
        <strain evidence="1 2">120-4 pot B 10/14</strain>
    </source>
</reference>
<feature type="non-terminal residue" evidence="1">
    <location>
        <position position="113"/>
    </location>
</feature>
<accession>A0ABN7XQ98</accession>
<dbReference type="EMBL" id="CAJVQB010172056">
    <property type="protein sequence ID" value="CAG8857530.1"/>
    <property type="molecule type" value="Genomic_DNA"/>
</dbReference>
<dbReference type="Proteomes" id="UP000789901">
    <property type="component" value="Unassembled WGS sequence"/>
</dbReference>
<name>A0ABN7XQ98_GIGMA</name>
<evidence type="ECO:0000313" key="2">
    <source>
        <dbReference type="Proteomes" id="UP000789901"/>
    </source>
</evidence>
<protein>
    <submittedName>
        <fullName evidence="1">20010_t:CDS:1</fullName>
    </submittedName>
</protein>
<keyword evidence="2" id="KW-1185">Reference proteome</keyword>
<gene>
    <name evidence="1" type="ORF">GMARGA_LOCUS46349</name>
</gene>
<proteinExistence type="predicted"/>
<organism evidence="1 2">
    <name type="scientific">Gigaspora margarita</name>
    <dbReference type="NCBI Taxonomy" id="4874"/>
    <lineage>
        <taxon>Eukaryota</taxon>
        <taxon>Fungi</taxon>
        <taxon>Fungi incertae sedis</taxon>
        <taxon>Mucoromycota</taxon>
        <taxon>Glomeromycotina</taxon>
        <taxon>Glomeromycetes</taxon>
        <taxon>Diversisporales</taxon>
        <taxon>Gigasporaceae</taxon>
        <taxon>Gigaspora</taxon>
    </lineage>
</organism>
<feature type="non-terminal residue" evidence="1">
    <location>
        <position position="1"/>
    </location>
</feature>